<feature type="transmembrane region" description="Helical" evidence="1">
    <location>
        <begin position="71"/>
        <end position="93"/>
    </location>
</feature>
<keyword evidence="1" id="KW-0812">Transmembrane</keyword>
<evidence type="ECO:0000256" key="1">
    <source>
        <dbReference type="SAM" id="Phobius"/>
    </source>
</evidence>
<name>A0A9D4PMY3_RHISA</name>
<accession>A0A9D4PMY3</accession>
<keyword evidence="1" id="KW-1133">Transmembrane helix</keyword>
<protein>
    <submittedName>
        <fullName evidence="2">Uncharacterized protein</fullName>
    </submittedName>
</protein>
<dbReference type="Proteomes" id="UP000821837">
    <property type="component" value="Chromosome 6"/>
</dbReference>
<organism evidence="2 3">
    <name type="scientific">Rhipicephalus sanguineus</name>
    <name type="common">Brown dog tick</name>
    <name type="synonym">Ixodes sanguineus</name>
    <dbReference type="NCBI Taxonomy" id="34632"/>
    <lineage>
        <taxon>Eukaryota</taxon>
        <taxon>Metazoa</taxon>
        <taxon>Ecdysozoa</taxon>
        <taxon>Arthropoda</taxon>
        <taxon>Chelicerata</taxon>
        <taxon>Arachnida</taxon>
        <taxon>Acari</taxon>
        <taxon>Parasitiformes</taxon>
        <taxon>Ixodida</taxon>
        <taxon>Ixodoidea</taxon>
        <taxon>Ixodidae</taxon>
        <taxon>Rhipicephalinae</taxon>
        <taxon>Rhipicephalus</taxon>
        <taxon>Rhipicephalus</taxon>
    </lineage>
</organism>
<keyword evidence="1" id="KW-0472">Membrane</keyword>
<comment type="caution">
    <text evidence="2">The sequence shown here is derived from an EMBL/GenBank/DDBJ whole genome shotgun (WGS) entry which is preliminary data.</text>
</comment>
<evidence type="ECO:0000313" key="2">
    <source>
        <dbReference type="EMBL" id="KAH7947973.1"/>
    </source>
</evidence>
<evidence type="ECO:0000313" key="3">
    <source>
        <dbReference type="Proteomes" id="UP000821837"/>
    </source>
</evidence>
<reference evidence="2" key="2">
    <citation type="submission" date="2021-09" db="EMBL/GenBank/DDBJ databases">
        <authorList>
            <person name="Jia N."/>
            <person name="Wang J."/>
            <person name="Shi W."/>
            <person name="Du L."/>
            <person name="Sun Y."/>
            <person name="Zhan W."/>
            <person name="Jiang J."/>
            <person name="Wang Q."/>
            <person name="Zhang B."/>
            <person name="Ji P."/>
            <person name="Sakyi L.B."/>
            <person name="Cui X."/>
            <person name="Yuan T."/>
            <person name="Jiang B."/>
            <person name="Yang W."/>
            <person name="Lam T.T.-Y."/>
            <person name="Chang Q."/>
            <person name="Ding S."/>
            <person name="Wang X."/>
            <person name="Zhu J."/>
            <person name="Ruan X."/>
            <person name="Zhao L."/>
            <person name="Wei J."/>
            <person name="Que T."/>
            <person name="Du C."/>
            <person name="Cheng J."/>
            <person name="Dai P."/>
            <person name="Han X."/>
            <person name="Huang E."/>
            <person name="Gao Y."/>
            <person name="Liu J."/>
            <person name="Shao H."/>
            <person name="Ye R."/>
            <person name="Li L."/>
            <person name="Wei W."/>
            <person name="Wang X."/>
            <person name="Wang C."/>
            <person name="Huo Q."/>
            <person name="Li W."/>
            <person name="Guo W."/>
            <person name="Chen H."/>
            <person name="Chen S."/>
            <person name="Zhou L."/>
            <person name="Zhou L."/>
            <person name="Ni X."/>
            <person name="Tian J."/>
            <person name="Zhou Y."/>
            <person name="Sheng Y."/>
            <person name="Liu T."/>
            <person name="Pan Y."/>
            <person name="Xia L."/>
            <person name="Li J."/>
            <person name="Zhao F."/>
            <person name="Cao W."/>
        </authorList>
    </citation>
    <scope>NUCLEOTIDE SEQUENCE</scope>
    <source>
        <strain evidence="2">Rsan-2018</strain>
        <tissue evidence="2">Larvae</tissue>
    </source>
</reference>
<reference evidence="2" key="1">
    <citation type="journal article" date="2020" name="Cell">
        <title>Large-Scale Comparative Analyses of Tick Genomes Elucidate Their Genetic Diversity and Vector Capacities.</title>
        <authorList>
            <consortium name="Tick Genome and Microbiome Consortium (TIGMIC)"/>
            <person name="Jia N."/>
            <person name="Wang J."/>
            <person name="Shi W."/>
            <person name="Du L."/>
            <person name="Sun Y."/>
            <person name="Zhan W."/>
            <person name="Jiang J.F."/>
            <person name="Wang Q."/>
            <person name="Zhang B."/>
            <person name="Ji P."/>
            <person name="Bell-Sakyi L."/>
            <person name="Cui X.M."/>
            <person name="Yuan T.T."/>
            <person name="Jiang B.G."/>
            <person name="Yang W.F."/>
            <person name="Lam T.T."/>
            <person name="Chang Q.C."/>
            <person name="Ding S.J."/>
            <person name="Wang X.J."/>
            <person name="Zhu J.G."/>
            <person name="Ruan X.D."/>
            <person name="Zhao L."/>
            <person name="Wei J.T."/>
            <person name="Ye R.Z."/>
            <person name="Que T.C."/>
            <person name="Du C.H."/>
            <person name="Zhou Y.H."/>
            <person name="Cheng J.X."/>
            <person name="Dai P.F."/>
            <person name="Guo W.B."/>
            <person name="Han X.H."/>
            <person name="Huang E.J."/>
            <person name="Li L.F."/>
            <person name="Wei W."/>
            <person name="Gao Y.C."/>
            <person name="Liu J.Z."/>
            <person name="Shao H.Z."/>
            <person name="Wang X."/>
            <person name="Wang C.C."/>
            <person name="Yang T.C."/>
            <person name="Huo Q.B."/>
            <person name="Li W."/>
            <person name="Chen H.Y."/>
            <person name="Chen S.E."/>
            <person name="Zhou L.G."/>
            <person name="Ni X.B."/>
            <person name="Tian J.H."/>
            <person name="Sheng Y."/>
            <person name="Liu T."/>
            <person name="Pan Y.S."/>
            <person name="Xia L.Y."/>
            <person name="Li J."/>
            <person name="Zhao F."/>
            <person name="Cao W.C."/>
        </authorList>
    </citation>
    <scope>NUCLEOTIDE SEQUENCE</scope>
    <source>
        <strain evidence="2">Rsan-2018</strain>
    </source>
</reference>
<gene>
    <name evidence="2" type="ORF">HPB52_017298</name>
</gene>
<dbReference type="EMBL" id="JABSTV010001252">
    <property type="protein sequence ID" value="KAH7947973.1"/>
    <property type="molecule type" value="Genomic_DNA"/>
</dbReference>
<keyword evidence="3" id="KW-1185">Reference proteome</keyword>
<dbReference type="AlphaFoldDB" id="A0A9D4PMY3"/>
<sequence>MRVYERARFLANPPAWVCAKVIGSTLLYSILLSTTTRIAKDSTLLSPFNSAFEEASPPPNQLRNSRAPRKLAVQLLSCVASGVGCCIVLLWGLSHKIMRLQFSQKEAQPESTEQPSCCRAFLEGLTIDRNLDPCEDFQHYVSARKSRESKFRWNDWNARKALLYCRYYPEAAILGDWLAFYARTAKPCWSADPRSSRQKWRQRSGTQPRFRMWWTLTSCCV</sequence>
<proteinExistence type="predicted"/>